<dbReference type="Pfam" id="PF00392">
    <property type="entry name" value="GntR"/>
    <property type="match status" value="1"/>
</dbReference>
<feature type="domain" description="HTH gntR-type" evidence="7">
    <location>
        <begin position="21"/>
        <end position="89"/>
    </location>
</feature>
<accession>A0A1G9IXH9</accession>
<dbReference type="AlphaFoldDB" id="A0A1G9IXH9"/>
<dbReference type="SUPFAM" id="SSF53383">
    <property type="entry name" value="PLP-dependent transferases"/>
    <property type="match status" value="1"/>
</dbReference>
<dbReference type="InterPro" id="IPR051446">
    <property type="entry name" value="HTH_trans_reg/aminotransferase"/>
</dbReference>
<dbReference type="PRINTS" id="PR00035">
    <property type="entry name" value="HTHGNTR"/>
</dbReference>
<dbReference type="Gene3D" id="1.10.10.10">
    <property type="entry name" value="Winged helix-like DNA-binding domain superfamily/Winged helix DNA-binding domain"/>
    <property type="match status" value="1"/>
</dbReference>
<organism evidence="8 9">
    <name type="scientific">Aliiruegeria lutimaris</name>
    <dbReference type="NCBI Taxonomy" id="571298"/>
    <lineage>
        <taxon>Bacteria</taxon>
        <taxon>Pseudomonadati</taxon>
        <taxon>Pseudomonadota</taxon>
        <taxon>Alphaproteobacteria</taxon>
        <taxon>Rhodobacterales</taxon>
        <taxon>Roseobacteraceae</taxon>
        <taxon>Aliiruegeria</taxon>
    </lineage>
</organism>
<keyword evidence="2" id="KW-0663">Pyridoxal phosphate</keyword>
<evidence type="ECO:0000259" key="7">
    <source>
        <dbReference type="PROSITE" id="PS50949"/>
    </source>
</evidence>
<evidence type="ECO:0000313" key="8">
    <source>
        <dbReference type="EMBL" id="SDL29937.1"/>
    </source>
</evidence>
<dbReference type="STRING" id="571298.SAMN04488026_107710"/>
<evidence type="ECO:0000256" key="1">
    <source>
        <dbReference type="ARBA" id="ARBA00005384"/>
    </source>
</evidence>
<dbReference type="GO" id="GO:0003700">
    <property type="term" value="F:DNA-binding transcription factor activity"/>
    <property type="evidence" value="ECO:0007669"/>
    <property type="project" value="InterPro"/>
</dbReference>
<dbReference type="RefSeq" id="WP_093163166.1">
    <property type="nucleotide sequence ID" value="NZ_FNEK01000077.1"/>
</dbReference>
<keyword evidence="4" id="KW-0238">DNA-binding</keyword>
<dbReference type="EMBL" id="FNEK01000077">
    <property type="protein sequence ID" value="SDL29937.1"/>
    <property type="molecule type" value="Genomic_DNA"/>
</dbReference>
<name>A0A1G9IXH9_9RHOB</name>
<dbReference type="OrthoDB" id="9808770at2"/>
<comment type="similarity">
    <text evidence="1">In the C-terminal section; belongs to the class-I pyridoxal-phosphate-dependent aminotransferase family.</text>
</comment>
<reference evidence="8 9" key="1">
    <citation type="submission" date="2016-10" db="EMBL/GenBank/DDBJ databases">
        <authorList>
            <person name="de Groot N.N."/>
        </authorList>
    </citation>
    <scope>NUCLEOTIDE SEQUENCE [LARGE SCALE GENOMIC DNA]</scope>
    <source>
        <strain evidence="8 9">DSM 25294</strain>
    </source>
</reference>
<dbReference type="SMART" id="SM00345">
    <property type="entry name" value="HTH_GNTR"/>
    <property type="match status" value="1"/>
</dbReference>
<dbReference type="InterPro" id="IPR036388">
    <property type="entry name" value="WH-like_DNA-bd_sf"/>
</dbReference>
<dbReference type="SUPFAM" id="SSF46785">
    <property type="entry name" value="Winged helix' DNA-binding domain"/>
    <property type="match status" value="1"/>
</dbReference>
<evidence type="ECO:0000256" key="4">
    <source>
        <dbReference type="ARBA" id="ARBA00023125"/>
    </source>
</evidence>
<dbReference type="InterPro" id="IPR015421">
    <property type="entry name" value="PyrdxlP-dep_Trfase_major"/>
</dbReference>
<dbReference type="GO" id="GO:0003677">
    <property type="term" value="F:DNA binding"/>
    <property type="evidence" value="ECO:0007669"/>
    <property type="project" value="UniProtKB-KW"/>
</dbReference>
<gene>
    <name evidence="8" type="ORF">SAMN04488026_107710</name>
</gene>
<dbReference type="Proteomes" id="UP000199382">
    <property type="component" value="Unassembled WGS sequence"/>
</dbReference>
<sequence>MSKSNSEAPWLSVSLDRSLATPLQAQLCDAIRRLVQSGQLESGDRLPPSRGLAEELSVSRITVVTAYDQLVSEGYLVGQRGAGMFVAPDLSALPRPPLETAPEEAPPPSHAPRPFDTGAPDIASFPHRQWAKLLDQVWRAPDPALMSRPDPLGWWPLRAAIARHLGDWRGIRCTPSQIVITSGLGEAVALISETVLSPGDRVGMEEPGHAPLRAALCDCGLQVHPQVVDAEGLDPARLTPGLRAIAVTPSRQFPLGMTLPLARRLRLLQWAAKTGGWILEDDYDGEYRYRGQPLPAMMSLDETGCVIYAGSFSKVLFQGIRLAYLAVPAALGPQLQARIDRRGARAGILAQPVLARFMEEGHFATHLRRMRRLYAHRQRVLLEALANDCPDLLSASEEPSGMHLVARLAPALLKRMNDAEAAQRCREAGLQMRPLSVFFADTPTQQGLVLGFAGFDDDTIRNGVREMARALRS</sequence>
<evidence type="ECO:0000313" key="9">
    <source>
        <dbReference type="Proteomes" id="UP000199382"/>
    </source>
</evidence>
<dbReference type="CDD" id="cd07377">
    <property type="entry name" value="WHTH_GntR"/>
    <property type="match status" value="1"/>
</dbReference>
<evidence type="ECO:0000256" key="3">
    <source>
        <dbReference type="ARBA" id="ARBA00023015"/>
    </source>
</evidence>
<protein>
    <submittedName>
        <fullName evidence="8">Transcriptional regulator, GntR family</fullName>
    </submittedName>
</protein>
<dbReference type="InterPro" id="IPR036390">
    <property type="entry name" value="WH_DNA-bd_sf"/>
</dbReference>
<dbReference type="CDD" id="cd00609">
    <property type="entry name" value="AAT_like"/>
    <property type="match status" value="1"/>
</dbReference>
<dbReference type="Gene3D" id="3.40.640.10">
    <property type="entry name" value="Type I PLP-dependent aspartate aminotransferase-like (Major domain)"/>
    <property type="match status" value="1"/>
</dbReference>
<dbReference type="PANTHER" id="PTHR46577:SF1">
    <property type="entry name" value="HTH-TYPE TRANSCRIPTIONAL REGULATORY PROTEIN GABR"/>
    <property type="match status" value="1"/>
</dbReference>
<keyword evidence="5" id="KW-0804">Transcription</keyword>
<feature type="region of interest" description="Disordered" evidence="6">
    <location>
        <begin position="94"/>
        <end position="116"/>
    </location>
</feature>
<proteinExistence type="inferred from homology"/>
<dbReference type="InterPro" id="IPR000524">
    <property type="entry name" value="Tscrpt_reg_HTH_GntR"/>
</dbReference>
<dbReference type="PROSITE" id="PS50949">
    <property type="entry name" value="HTH_GNTR"/>
    <property type="match status" value="1"/>
</dbReference>
<evidence type="ECO:0000256" key="6">
    <source>
        <dbReference type="SAM" id="MobiDB-lite"/>
    </source>
</evidence>
<evidence type="ECO:0000256" key="2">
    <source>
        <dbReference type="ARBA" id="ARBA00022898"/>
    </source>
</evidence>
<keyword evidence="3" id="KW-0805">Transcription regulation</keyword>
<keyword evidence="9" id="KW-1185">Reference proteome</keyword>
<dbReference type="PANTHER" id="PTHR46577">
    <property type="entry name" value="HTH-TYPE TRANSCRIPTIONAL REGULATORY PROTEIN GABR"/>
    <property type="match status" value="1"/>
</dbReference>
<evidence type="ECO:0000256" key="5">
    <source>
        <dbReference type="ARBA" id="ARBA00023163"/>
    </source>
</evidence>
<feature type="compositionally biased region" description="Pro residues" evidence="6">
    <location>
        <begin position="94"/>
        <end position="111"/>
    </location>
</feature>
<dbReference type="InterPro" id="IPR015424">
    <property type="entry name" value="PyrdxlP-dep_Trfase"/>
</dbReference>